<protein>
    <recommendedName>
        <fullName evidence="3">DUF4279 domain-containing protein</fullName>
    </recommendedName>
</protein>
<sequence>MQYLALSAAISEVLRPTLGVTQQVLAVHKLVVQDGKPLILLVDEKSELGAYYIYFGIEDQPYHFVVVIREEQKTPIASAAYIEASVRVYLAIASTTLAPDTITEKVKLNPTSKRLLGEPKNPRNPRLKFKEHRWYFEPQKNVPGSLETKLKFLLDRLEPAQEAIANLQNNCETSICICYKGYRGWMSGWHIDKATMRKIVALGAEVDLDLYAYGEQDLP</sequence>
<proteinExistence type="predicted"/>
<accession>A0A0D8ZRT7</accession>
<dbReference type="Proteomes" id="UP000032452">
    <property type="component" value="Unassembled WGS sequence"/>
</dbReference>
<comment type="caution">
    <text evidence="1">The sequence shown here is derived from an EMBL/GenBank/DDBJ whole genome shotgun (WGS) entry which is preliminary data.</text>
</comment>
<keyword evidence="2" id="KW-1185">Reference proteome</keyword>
<gene>
    <name evidence="1" type="ORF">UH38_14435</name>
</gene>
<name>A0A0D8ZRT7_9CYAN</name>
<dbReference type="RefSeq" id="WP_045055365.1">
    <property type="nucleotide sequence ID" value="NZ_CAWMDP010000057.1"/>
</dbReference>
<dbReference type="AlphaFoldDB" id="A0A0D8ZRT7"/>
<dbReference type="STRING" id="1618023.UH38_14435"/>
<dbReference type="Pfam" id="PF14106">
    <property type="entry name" value="DUF4279"/>
    <property type="match status" value="1"/>
</dbReference>
<dbReference type="InterPro" id="IPR025459">
    <property type="entry name" value="DUF4279"/>
</dbReference>
<reference evidence="1 2" key="1">
    <citation type="submission" date="2015-02" db="EMBL/GenBank/DDBJ databases">
        <title>Draft genome of a novel marine cyanobacterium (Chroococcales) isolated from South Atlantic Ocean.</title>
        <authorList>
            <person name="Rigonato J."/>
            <person name="Alvarenga D.O."/>
            <person name="Branco L.H."/>
            <person name="Varani A.M."/>
            <person name="Brandini F.P."/>
            <person name="Fiore M.F."/>
        </authorList>
    </citation>
    <scope>NUCLEOTIDE SEQUENCE [LARGE SCALE GENOMIC DNA]</scope>
    <source>
        <strain evidence="1 2">CENA595</strain>
    </source>
</reference>
<evidence type="ECO:0008006" key="3">
    <source>
        <dbReference type="Google" id="ProtNLM"/>
    </source>
</evidence>
<evidence type="ECO:0000313" key="1">
    <source>
        <dbReference type="EMBL" id="KJH71199.1"/>
    </source>
</evidence>
<evidence type="ECO:0000313" key="2">
    <source>
        <dbReference type="Proteomes" id="UP000032452"/>
    </source>
</evidence>
<organism evidence="1 2">
    <name type="scientific">Aliterella atlantica CENA595</name>
    <dbReference type="NCBI Taxonomy" id="1618023"/>
    <lineage>
        <taxon>Bacteria</taxon>
        <taxon>Bacillati</taxon>
        <taxon>Cyanobacteriota</taxon>
        <taxon>Cyanophyceae</taxon>
        <taxon>Chroococcidiopsidales</taxon>
        <taxon>Aliterellaceae</taxon>
        <taxon>Aliterella</taxon>
    </lineage>
</organism>
<dbReference type="OrthoDB" id="6909186at2"/>
<dbReference type="EMBL" id="JYON01000014">
    <property type="protein sequence ID" value="KJH71199.1"/>
    <property type="molecule type" value="Genomic_DNA"/>
</dbReference>